<protein>
    <submittedName>
        <fullName evidence="2">Uncharacterized protein</fullName>
    </submittedName>
</protein>
<dbReference type="STRING" id="266940.Krad_1810"/>
<feature type="region of interest" description="Disordered" evidence="1">
    <location>
        <begin position="69"/>
        <end position="112"/>
    </location>
</feature>
<sequence>MEATSEPGARVPGVDRSDEPDRGGALPPGSLPPGALPRRGEPLPARWGELPWPRPTPAALVTVLARAVRPPGADDLPPSPARAGGAPGPWPARRVPGRPGTVRGASRPAPAVDPAELPEYARVRAATGVAALSEAELDDDEAFRAEVWLRAWVRAHRSPAVRAWLRARHPDLAPEAVTRAAREVSLPLALAVVDVEVVVVALREGWDDAWTAAVQEAGFGAQEARALHGREDAWAVVDTVLALTGAGAGRPGR</sequence>
<dbReference type="Proteomes" id="UP000001116">
    <property type="component" value="Chromosome"/>
</dbReference>
<accession>A6W907</accession>
<gene>
    <name evidence="2" type="ordered locus">Krad_1810</name>
</gene>
<keyword evidence="3" id="KW-1185">Reference proteome</keyword>
<feature type="compositionally biased region" description="Basic and acidic residues" evidence="1">
    <location>
        <begin position="13"/>
        <end position="22"/>
    </location>
</feature>
<feature type="region of interest" description="Disordered" evidence="1">
    <location>
        <begin position="1"/>
        <end position="55"/>
    </location>
</feature>
<dbReference type="EMBL" id="CP000750">
    <property type="protein sequence ID" value="ABS03296.1"/>
    <property type="molecule type" value="Genomic_DNA"/>
</dbReference>
<dbReference type="KEGG" id="kra:Krad_1810"/>
<evidence type="ECO:0000313" key="3">
    <source>
        <dbReference type="Proteomes" id="UP000001116"/>
    </source>
</evidence>
<reference evidence="3" key="1">
    <citation type="journal article" date="2008" name="PLoS ONE">
        <title>Survival in nuclear waste, extreme resistance, and potential applications gleaned from the genome sequence of Kineococcus radiotolerans SRS30216.</title>
        <authorList>
            <person name="Bagwell C.E."/>
            <person name="Bhat S."/>
            <person name="Hawkins G.M."/>
            <person name="Smith B.W."/>
            <person name="Biswas T."/>
            <person name="Hoover T.R."/>
            <person name="Saunders E."/>
            <person name="Han C.S."/>
            <person name="Tsodikov O.V."/>
            <person name="Shimkets L.J."/>
        </authorList>
    </citation>
    <scope>NUCLEOTIDE SEQUENCE [LARGE SCALE GENOMIC DNA]</scope>
    <source>
        <strain evidence="3">ATCC BAA-149 / DSM 14245 / SRS30216</strain>
    </source>
</reference>
<name>A6W907_KINRD</name>
<organism evidence="2 3">
    <name type="scientific">Kineococcus radiotolerans (strain ATCC BAA-149 / DSM 14245 / SRS30216)</name>
    <dbReference type="NCBI Taxonomy" id="266940"/>
    <lineage>
        <taxon>Bacteria</taxon>
        <taxon>Bacillati</taxon>
        <taxon>Actinomycetota</taxon>
        <taxon>Actinomycetes</taxon>
        <taxon>Kineosporiales</taxon>
        <taxon>Kineosporiaceae</taxon>
        <taxon>Kineococcus</taxon>
    </lineage>
</organism>
<feature type="compositionally biased region" description="Low complexity" evidence="1">
    <location>
        <begin position="91"/>
        <end position="105"/>
    </location>
</feature>
<dbReference type="HOGENOM" id="CLU_1097444_0_0_11"/>
<dbReference type="AlphaFoldDB" id="A6W907"/>
<proteinExistence type="predicted"/>
<evidence type="ECO:0000256" key="1">
    <source>
        <dbReference type="SAM" id="MobiDB-lite"/>
    </source>
</evidence>
<evidence type="ECO:0000313" key="2">
    <source>
        <dbReference type="EMBL" id="ABS03296.1"/>
    </source>
</evidence>